<sequence>MIRTISTTAARTGWCEMTQPNLAVQPDDLRRHARSVEGLAERARSALQAAEYLAAADDGFGMYPRPLVKMLLDDNHQGAVDAIRKLTTELSAVPGKLESNAASFEGADKALGTTIGKAGRPIEDVGGSSR</sequence>
<protein>
    <recommendedName>
        <fullName evidence="3">ESX-1 secretion-associated protein</fullName>
    </recommendedName>
</protein>
<comment type="caution">
    <text evidence="1">The sequence shown here is derived from an EMBL/GenBank/DDBJ whole genome shotgun (WGS) entry which is preliminary data.</text>
</comment>
<dbReference type="Pfam" id="PF10824">
    <property type="entry name" value="T7SS_ESX_EspC"/>
    <property type="match status" value="1"/>
</dbReference>
<evidence type="ECO:0008006" key="3">
    <source>
        <dbReference type="Google" id="ProtNLM"/>
    </source>
</evidence>
<proteinExistence type="predicted"/>
<dbReference type="AlphaFoldDB" id="A0A5R8NDV2"/>
<gene>
    <name evidence="1" type="ORF">FEK34_24455</name>
</gene>
<dbReference type="GO" id="GO:0009306">
    <property type="term" value="P:protein secretion"/>
    <property type="evidence" value="ECO:0007669"/>
    <property type="project" value="InterPro"/>
</dbReference>
<dbReference type="Proteomes" id="UP000306378">
    <property type="component" value="Unassembled WGS sequence"/>
</dbReference>
<dbReference type="InterPro" id="IPR022536">
    <property type="entry name" value="EspC"/>
</dbReference>
<reference evidence="1 2" key="1">
    <citation type="submission" date="2019-05" db="EMBL/GenBank/DDBJ databases">
        <title>Genomes sequences of two Nocardia cyriacigeorgica environmental isolates, type strains Nocardia asteroides ATCC 19247 and Nocardia cyriacigeorgica DSM 44484.</title>
        <authorList>
            <person name="Vautrin F."/>
            <person name="Bergeron E."/>
            <person name="Dubost A."/>
            <person name="Abrouk D."/>
            <person name="Rodriguez Nava V."/>
            <person name="Pujic P."/>
        </authorList>
    </citation>
    <scope>NUCLEOTIDE SEQUENCE [LARGE SCALE GENOMIC DNA]</scope>
    <source>
        <strain evidence="1 2">EML 446</strain>
    </source>
</reference>
<evidence type="ECO:0000313" key="1">
    <source>
        <dbReference type="EMBL" id="TLF73895.1"/>
    </source>
</evidence>
<dbReference type="EMBL" id="VBUT01000011">
    <property type="protein sequence ID" value="TLF73895.1"/>
    <property type="molecule type" value="Genomic_DNA"/>
</dbReference>
<evidence type="ECO:0000313" key="2">
    <source>
        <dbReference type="Proteomes" id="UP000306378"/>
    </source>
</evidence>
<name>A0A5R8NDV2_9NOCA</name>
<organism evidence="1 2">
    <name type="scientific">Nocardia cyriacigeorgica</name>
    <dbReference type="NCBI Taxonomy" id="135487"/>
    <lineage>
        <taxon>Bacteria</taxon>
        <taxon>Bacillati</taxon>
        <taxon>Actinomycetota</taxon>
        <taxon>Actinomycetes</taxon>
        <taxon>Mycobacteriales</taxon>
        <taxon>Nocardiaceae</taxon>
        <taxon>Nocardia</taxon>
    </lineage>
</organism>
<accession>A0A5R8NDV2</accession>